<dbReference type="PROSITE" id="PS51892">
    <property type="entry name" value="SUBTILASE"/>
    <property type="match status" value="1"/>
</dbReference>
<comment type="similarity">
    <text evidence="1 5">Belongs to the peptidase S8 family.</text>
</comment>
<reference evidence="8" key="2">
    <citation type="submission" date="2021-03" db="EMBL/GenBank/DDBJ databases">
        <authorList>
            <person name="Cao W."/>
        </authorList>
    </citation>
    <scope>NUCLEOTIDE SEQUENCE</scope>
    <source>
        <strain evidence="8">110414</strain>
    </source>
</reference>
<keyword evidence="2 5" id="KW-0645">Protease</keyword>
<dbReference type="PRINTS" id="PR00723">
    <property type="entry name" value="SUBTILISIN"/>
</dbReference>
<dbReference type="InterPro" id="IPR000209">
    <property type="entry name" value="Peptidase_S8/S53_dom"/>
</dbReference>
<feature type="active site" description="Charge relay system" evidence="5">
    <location>
        <position position="227"/>
    </location>
</feature>
<evidence type="ECO:0000313" key="9">
    <source>
        <dbReference type="Proteomes" id="UP000673447"/>
    </source>
</evidence>
<comment type="caution">
    <text evidence="8">The sequence shown here is derived from an EMBL/GenBank/DDBJ whole genome shotgun (WGS) entry which is preliminary data.</text>
</comment>
<evidence type="ECO:0000259" key="7">
    <source>
        <dbReference type="Pfam" id="PF00082"/>
    </source>
</evidence>
<protein>
    <submittedName>
        <fullName evidence="8">S8 family serine peptidase</fullName>
    </submittedName>
</protein>
<evidence type="ECO:0000256" key="3">
    <source>
        <dbReference type="ARBA" id="ARBA00022801"/>
    </source>
</evidence>
<accession>A0A940X701</accession>
<dbReference type="GO" id="GO:0006508">
    <property type="term" value="P:proteolysis"/>
    <property type="evidence" value="ECO:0007669"/>
    <property type="project" value="UniProtKB-KW"/>
</dbReference>
<feature type="domain" description="Peptidase S8/S53" evidence="7">
    <location>
        <begin position="190"/>
        <end position="423"/>
    </location>
</feature>
<dbReference type="InterPro" id="IPR036852">
    <property type="entry name" value="Peptidase_S8/S53_dom_sf"/>
</dbReference>
<dbReference type="CDD" id="cd05561">
    <property type="entry name" value="Peptidases_S8_4"/>
    <property type="match status" value="1"/>
</dbReference>
<evidence type="ECO:0000313" key="8">
    <source>
        <dbReference type="EMBL" id="MBP3985942.1"/>
    </source>
</evidence>
<sequence>MLRMRHLFRPLLAIACACLTAMPAHAQQTLAQLGRNLPSTVDRALQVPAQALQGVRETIDPVTGEVLEPLLDRARESRRLLRRFPDRLDTDPLGELVMKRQLIALAPSPDALARIVGAGFVVAERRPPDDLGLELVVLRAPAALDTRAALALLRRLDPTGSYEFDHVYQRSGGGMQSGSAVAATAPTDAREVRVGLIDGGVDAAHPALAKTDVHAWGCNGKRVPDAHGTAVASLLMGGANAQAGGVLYAADIWCGQPVGGATSVLVEALAWMAREKVPVINISLVGPDNAILRRATEALNQRGFVLIAAVGNDGPAAPPLYPAAYPGVIGVTAVDRRGRVLPEAAHGRQVDFAALGSGLRAARPHDSWATVRGTSFAAPLVAHRAALQVDAPRAGNAETVLQALARSARKTGGSVRDDTYGFGILEN</sequence>
<evidence type="ECO:0000256" key="6">
    <source>
        <dbReference type="SAM" id="SignalP"/>
    </source>
</evidence>
<feature type="active site" description="Charge relay system" evidence="5">
    <location>
        <position position="198"/>
    </location>
</feature>
<feature type="active site" description="Charge relay system" evidence="5">
    <location>
        <position position="375"/>
    </location>
</feature>
<dbReference type="PANTHER" id="PTHR43806:SF11">
    <property type="entry name" value="CEREVISIN-RELATED"/>
    <property type="match status" value="1"/>
</dbReference>
<dbReference type="SUPFAM" id="SSF52743">
    <property type="entry name" value="Subtilisin-like"/>
    <property type="match status" value="1"/>
</dbReference>
<dbReference type="PANTHER" id="PTHR43806">
    <property type="entry name" value="PEPTIDASE S8"/>
    <property type="match status" value="1"/>
</dbReference>
<dbReference type="InterPro" id="IPR050131">
    <property type="entry name" value="Peptidase_S8_subtilisin-like"/>
</dbReference>
<evidence type="ECO:0000256" key="2">
    <source>
        <dbReference type="ARBA" id="ARBA00022670"/>
    </source>
</evidence>
<evidence type="ECO:0000256" key="5">
    <source>
        <dbReference type="PROSITE-ProRule" id="PRU01240"/>
    </source>
</evidence>
<keyword evidence="6" id="KW-0732">Signal</keyword>
<reference evidence="8" key="1">
    <citation type="journal article" date="2016" name="Int. J. Syst. Evol. Microbiol.">
        <title>Pseudoxanthomonas helianthi sp. nov., isolated from roots of Jerusalem artichoke (Helianthus tuberosus).</title>
        <authorList>
            <person name="Kittiwongwattana C."/>
            <person name="Thawai C."/>
        </authorList>
    </citation>
    <scope>NUCLEOTIDE SEQUENCE</scope>
    <source>
        <strain evidence="8">110414</strain>
    </source>
</reference>
<keyword evidence="9" id="KW-1185">Reference proteome</keyword>
<gene>
    <name evidence="8" type="ORF">J5837_16165</name>
</gene>
<dbReference type="Pfam" id="PF00082">
    <property type="entry name" value="Peptidase_S8"/>
    <property type="match status" value="1"/>
</dbReference>
<dbReference type="AlphaFoldDB" id="A0A940X701"/>
<organism evidence="8 9">
    <name type="scientific">Pseudoxanthomonas helianthi</name>
    <dbReference type="NCBI Taxonomy" id="1453541"/>
    <lineage>
        <taxon>Bacteria</taxon>
        <taxon>Pseudomonadati</taxon>
        <taxon>Pseudomonadota</taxon>
        <taxon>Gammaproteobacteria</taxon>
        <taxon>Lysobacterales</taxon>
        <taxon>Lysobacteraceae</taxon>
        <taxon>Pseudoxanthomonas</taxon>
    </lineage>
</organism>
<dbReference type="GO" id="GO:0004252">
    <property type="term" value="F:serine-type endopeptidase activity"/>
    <property type="evidence" value="ECO:0007669"/>
    <property type="project" value="UniProtKB-UniRule"/>
</dbReference>
<dbReference type="InterPro" id="IPR015500">
    <property type="entry name" value="Peptidase_S8_subtilisin-rel"/>
</dbReference>
<feature type="signal peptide" evidence="6">
    <location>
        <begin position="1"/>
        <end position="26"/>
    </location>
</feature>
<name>A0A940X701_9GAMM</name>
<keyword evidence="3 5" id="KW-0378">Hydrolase</keyword>
<dbReference type="Gene3D" id="3.40.50.200">
    <property type="entry name" value="Peptidase S8/S53 domain"/>
    <property type="match status" value="1"/>
</dbReference>
<proteinExistence type="inferred from homology"/>
<feature type="chain" id="PRO_5037693911" evidence="6">
    <location>
        <begin position="27"/>
        <end position="427"/>
    </location>
</feature>
<dbReference type="EMBL" id="JAGKTC010000004">
    <property type="protein sequence ID" value="MBP3985942.1"/>
    <property type="molecule type" value="Genomic_DNA"/>
</dbReference>
<keyword evidence="4 5" id="KW-0720">Serine protease</keyword>
<dbReference type="Proteomes" id="UP000673447">
    <property type="component" value="Unassembled WGS sequence"/>
</dbReference>
<evidence type="ECO:0000256" key="1">
    <source>
        <dbReference type="ARBA" id="ARBA00011073"/>
    </source>
</evidence>
<evidence type="ECO:0000256" key="4">
    <source>
        <dbReference type="ARBA" id="ARBA00022825"/>
    </source>
</evidence>